<sequence length="261" mass="29119">MAYVESSDEAEFEDDFEEEQIQQQQQQASDEPGDDDDNDFIDDEEEGGGGDNDDEDDDDSDDDMPIAALKKKTAASSKKKATPAKKTPAKKAATKKTTPAKKKQLIRKKSSSASITASSELYAKSDKGKLVQSLLCRWWYAIQWPEQEILEAPVPKNCDTLPGFPGVYVCTKGENVGKIYDHRNKNTCPNFLNFARKSSEELQELLLKAIEKQRQVLIEHEGQGTDTEKGLKDLEKWTKKLNCKKADKDAVKVLKAAGLDL</sequence>
<reference evidence="2" key="1">
    <citation type="submission" date="2021-01" db="EMBL/GenBank/DDBJ databases">
        <authorList>
            <person name="Corre E."/>
            <person name="Pelletier E."/>
            <person name="Niang G."/>
            <person name="Scheremetjew M."/>
            <person name="Finn R."/>
            <person name="Kale V."/>
            <person name="Holt S."/>
            <person name="Cochrane G."/>
            <person name="Meng A."/>
            <person name="Brown T."/>
            <person name="Cohen L."/>
        </authorList>
    </citation>
    <scope>NUCLEOTIDE SEQUENCE</scope>
    <source>
        <strain evidence="2">B650</strain>
    </source>
</reference>
<feature type="compositionally biased region" description="Low complexity" evidence="1">
    <location>
        <begin position="21"/>
        <end position="30"/>
    </location>
</feature>
<dbReference type="EMBL" id="HBGY01017496">
    <property type="protein sequence ID" value="CAD9584590.1"/>
    <property type="molecule type" value="Transcribed_RNA"/>
</dbReference>
<dbReference type="AlphaFoldDB" id="A0A7S2KSL8"/>
<feature type="region of interest" description="Disordered" evidence="1">
    <location>
        <begin position="1"/>
        <end position="111"/>
    </location>
</feature>
<feature type="compositionally biased region" description="Acidic residues" evidence="1">
    <location>
        <begin position="31"/>
        <end position="64"/>
    </location>
</feature>
<feature type="compositionally biased region" description="Acidic residues" evidence="1">
    <location>
        <begin position="1"/>
        <end position="20"/>
    </location>
</feature>
<evidence type="ECO:0000256" key="1">
    <source>
        <dbReference type="SAM" id="MobiDB-lite"/>
    </source>
</evidence>
<organism evidence="2">
    <name type="scientific">Leptocylindrus danicus</name>
    <dbReference type="NCBI Taxonomy" id="163516"/>
    <lineage>
        <taxon>Eukaryota</taxon>
        <taxon>Sar</taxon>
        <taxon>Stramenopiles</taxon>
        <taxon>Ochrophyta</taxon>
        <taxon>Bacillariophyta</taxon>
        <taxon>Coscinodiscophyceae</taxon>
        <taxon>Chaetocerotophycidae</taxon>
        <taxon>Leptocylindrales</taxon>
        <taxon>Leptocylindraceae</taxon>
        <taxon>Leptocylindrus</taxon>
    </lineage>
</organism>
<protein>
    <submittedName>
        <fullName evidence="2">Uncharacterized protein</fullName>
    </submittedName>
</protein>
<gene>
    <name evidence="2" type="ORF">LDAN0321_LOCUS11349</name>
</gene>
<feature type="compositionally biased region" description="Basic residues" evidence="1">
    <location>
        <begin position="69"/>
        <end position="110"/>
    </location>
</feature>
<evidence type="ECO:0000313" key="2">
    <source>
        <dbReference type="EMBL" id="CAD9584590.1"/>
    </source>
</evidence>
<proteinExistence type="predicted"/>
<name>A0A7S2KSL8_9STRA</name>
<accession>A0A7S2KSL8</accession>